<feature type="compositionally biased region" description="Polar residues" evidence="3">
    <location>
        <begin position="461"/>
        <end position="476"/>
    </location>
</feature>
<dbReference type="InterPro" id="IPR018359">
    <property type="entry name" value="Bromodomain_CS"/>
</dbReference>
<dbReference type="SUPFAM" id="SSF47370">
    <property type="entry name" value="Bromodomain"/>
    <property type="match status" value="1"/>
</dbReference>
<evidence type="ECO:0000313" key="5">
    <source>
        <dbReference type="EMBL" id="KAK9825955.1"/>
    </source>
</evidence>
<reference evidence="5 6" key="1">
    <citation type="journal article" date="2024" name="Nat. Commun.">
        <title>Phylogenomics reveals the evolutionary origins of lichenization in chlorophyte algae.</title>
        <authorList>
            <person name="Puginier C."/>
            <person name="Libourel C."/>
            <person name="Otte J."/>
            <person name="Skaloud P."/>
            <person name="Haon M."/>
            <person name="Grisel S."/>
            <person name="Petersen M."/>
            <person name="Berrin J.G."/>
            <person name="Delaux P.M."/>
            <person name="Dal Grande F."/>
            <person name="Keller J."/>
        </authorList>
    </citation>
    <scope>NUCLEOTIDE SEQUENCE [LARGE SCALE GENOMIC DNA]</scope>
    <source>
        <strain evidence="5 6">SAG 2145</strain>
    </source>
</reference>
<feature type="compositionally biased region" description="Polar residues" evidence="3">
    <location>
        <begin position="22"/>
        <end position="39"/>
    </location>
</feature>
<evidence type="ECO:0000256" key="3">
    <source>
        <dbReference type="SAM" id="MobiDB-lite"/>
    </source>
</evidence>
<gene>
    <name evidence="5" type="ORF">WJX74_000958</name>
</gene>
<dbReference type="InterPro" id="IPR038336">
    <property type="entry name" value="NET_sf"/>
</dbReference>
<sequence length="630" mass="67610">MVGTSSAQEFPGESKEAGLAEGSQQQLPTSVGELVQSTKPVLPSTDQEHPKQTPGSDAAQPKSNLVRRSRRRKRHEVEVEHKTLWELHRRYSEISAAAEVNSMQAAQLRAARDMIPEGAGELRAADREHLAGTHRKRLADMTKHCLQVLKPLMQHKWGYVFNHPVDTTRYADYLRTIQQPMDLGTIKGKADKGLYASPYDFRADVELVFSNACRYNAAGTDVHIMATTLKDKFEEKWSSSMAQKLNDEAALCRNEEAQAAKRSLAEAKARVAANLEAQVAEVAGKLTSLEADICELKSMAAAACKPFSKAEKQWLVNALHGMSGEHFEWATSIMLAHEPKLAEQLGEQEISPDLDTFNALTLRQLQWLAKAHPPTAGSGGSGSLELDAQAGHPAIPLGWPGLPLGAGTAGIKQAPGKRARHGPPSPRKTGLGITSPSIGLPLQPSTSLDPPHNPPSEPNDKNAQQSRSADLQSPSNHHAAPTPVPQALASNPAAPTATPTSWQPTSQAGVERSDTGASSAVNDHPTPAEAAPLQELSRPVAAGKSAAQPMQDRQAEPGNTAMVPEQPEGPASQLSSDAREVPTPKPQRTLWHPHTGESLSGWKQAVSAAQEADQRTMLNHEPARQEGSGA</sequence>
<protein>
    <recommendedName>
        <fullName evidence="4">Bromo domain-containing protein</fullName>
    </recommendedName>
</protein>
<dbReference type="InterPro" id="IPR001487">
    <property type="entry name" value="Bromodomain"/>
</dbReference>
<keyword evidence="6" id="KW-1185">Reference proteome</keyword>
<evidence type="ECO:0000256" key="2">
    <source>
        <dbReference type="PROSITE-ProRule" id="PRU00035"/>
    </source>
</evidence>
<evidence type="ECO:0000313" key="6">
    <source>
        <dbReference type="Proteomes" id="UP001438707"/>
    </source>
</evidence>
<dbReference type="AlphaFoldDB" id="A0AAW1QWT1"/>
<feature type="compositionally biased region" description="Basic residues" evidence="3">
    <location>
        <begin position="65"/>
        <end position="74"/>
    </location>
</feature>
<comment type="caution">
    <text evidence="5">The sequence shown here is derived from an EMBL/GenBank/DDBJ whole genome shotgun (WGS) entry which is preliminary data.</text>
</comment>
<dbReference type="EMBL" id="JALJOS010000022">
    <property type="protein sequence ID" value="KAK9825955.1"/>
    <property type="molecule type" value="Genomic_DNA"/>
</dbReference>
<feature type="compositionally biased region" description="Low complexity" evidence="3">
    <location>
        <begin position="486"/>
        <end position="507"/>
    </location>
</feature>
<dbReference type="Gene3D" id="1.20.920.10">
    <property type="entry name" value="Bromodomain-like"/>
    <property type="match status" value="1"/>
</dbReference>
<feature type="domain" description="Bromo" evidence="4">
    <location>
        <begin position="153"/>
        <end position="223"/>
    </location>
</feature>
<dbReference type="PROSITE" id="PS00633">
    <property type="entry name" value="BROMODOMAIN_1"/>
    <property type="match status" value="1"/>
</dbReference>
<feature type="compositionally biased region" description="Polar residues" evidence="3">
    <location>
        <begin position="432"/>
        <end position="448"/>
    </location>
</feature>
<dbReference type="Gene3D" id="1.20.1270.220">
    <property type="match status" value="1"/>
</dbReference>
<evidence type="ECO:0000256" key="1">
    <source>
        <dbReference type="ARBA" id="ARBA00023117"/>
    </source>
</evidence>
<feature type="region of interest" description="Disordered" evidence="3">
    <location>
        <begin position="1"/>
        <end position="77"/>
    </location>
</feature>
<dbReference type="Pfam" id="PF00439">
    <property type="entry name" value="Bromodomain"/>
    <property type="match status" value="1"/>
</dbReference>
<dbReference type="Proteomes" id="UP001438707">
    <property type="component" value="Unassembled WGS sequence"/>
</dbReference>
<dbReference type="SMART" id="SM00297">
    <property type="entry name" value="BROMO"/>
    <property type="match status" value="1"/>
</dbReference>
<dbReference type="PANTHER" id="PTHR45926">
    <property type="entry name" value="OSJNBA0053K19.4 PROTEIN"/>
    <property type="match status" value="1"/>
</dbReference>
<accession>A0AAW1QWT1</accession>
<keyword evidence="1 2" id="KW-0103">Bromodomain</keyword>
<dbReference type="InterPro" id="IPR036427">
    <property type="entry name" value="Bromodomain-like_sf"/>
</dbReference>
<feature type="region of interest" description="Disordered" evidence="3">
    <location>
        <begin position="406"/>
        <end position="630"/>
    </location>
</feature>
<name>A0AAW1QWT1_9CHLO</name>
<evidence type="ECO:0000259" key="4">
    <source>
        <dbReference type="PROSITE" id="PS50014"/>
    </source>
</evidence>
<proteinExistence type="predicted"/>
<organism evidence="5 6">
    <name type="scientific">Apatococcus lobatus</name>
    <dbReference type="NCBI Taxonomy" id="904363"/>
    <lineage>
        <taxon>Eukaryota</taxon>
        <taxon>Viridiplantae</taxon>
        <taxon>Chlorophyta</taxon>
        <taxon>core chlorophytes</taxon>
        <taxon>Trebouxiophyceae</taxon>
        <taxon>Chlorellales</taxon>
        <taxon>Chlorellaceae</taxon>
        <taxon>Apatococcus</taxon>
    </lineage>
</organism>
<dbReference type="PROSITE" id="PS50014">
    <property type="entry name" value="BROMODOMAIN_2"/>
    <property type="match status" value="1"/>
</dbReference>
<dbReference type="PRINTS" id="PR00503">
    <property type="entry name" value="BROMODOMAIN"/>
</dbReference>